<feature type="compositionally biased region" description="Polar residues" evidence="1">
    <location>
        <begin position="90"/>
        <end position="101"/>
    </location>
</feature>
<dbReference type="OrthoDB" id="10454375at2759"/>
<name>A0A0F4GF64_9PEZI</name>
<feature type="region of interest" description="Disordered" evidence="1">
    <location>
        <begin position="1"/>
        <end position="25"/>
    </location>
</feature>
<keyword evidence="3" id="KW-1185">Reference proteome</keyword>
<reference evidence="2 3" key="1">
    <citation type="submission" date="2015-03" db="EMBL/GenBank/DDBJ databases">
        <title>RNA-seq based gene annotation and comparative genomics of four Zymoseptoria species reveal species-specific pathogenicity related genes and transposable element activity.</title>
        <authorList>
            <person name="Grandaubert J."/>
            <person name="Bhattacharyya A."/>
            <person name="Stukenbrock E.H."/>
        </authorList>
    </citation>
    <scope>NUCLEOTIDE SEQUENCE [LARGE SCALE GENOMIC DNA]</scope>
    <source>
        <strain evidence="2 3">Zb18110</strain>
    </source>
</reference>
<gene>
    <name evidence="2" type="ORF">TI39_contig840g00005</name>
</gene>
<dbReference type="AlphaFoldDB" id="A0A0F4GF64"/>
<dbReference type="EMBL" id="LAFY01000832">
    <property type="protein sequence ID" value="KJX96076.1"/>
    <property type="molecule type" value="Genomic_DNA"/>
</dbReference>
<feature type="compositionally biased region" description="Low complexity" evidence="1">
    <location>
        <begin position="77"/>
        <end position="88"/>
    </location>
</feature>
<feature type="region of interest" description="Disordered" evidence="1">
    <location>
        <begin position="77"/>
        <end position="101"/>
    </location>
</feature>
<comment type="caution">
    <text evidence="2">The sequence shown here is derived from an EMBL/GenBank/DDBJ whole genome shotgun (WGS) entry which is preliminary data.</text>
</comment>
<accession>A0A0F4GF64</accession>
<sequence length="231" mass="25529">MVSNTDQQLDHMMIPSALTDRTRPTADVAFTTTDRSPRARSASPTTPIPTVAFRHRTSRLSAFVRRSQIKIHEYSTLSTPTTPRTPFSDLPTNGFPNMPTSSRRLRRVKRFEISPSADFSVSATPSTSPTTQAAEEHTTMPAWMEDLRACDDSLENDKENLEGFVTRLFGRDEVNGSGNGLSTVIAGEMDRAYEESDGQTWITVDVEGVAHSPLHRRGGSGDLRAEFVRGN</sequence>
<protein>
    <submittedName>
        <fullName evidence="2">Uncharacterized protein</fullName>
    </submittedName>
</protein>
<evidence type="ECO:0000256" key="1">
    <source>
        <dbReference type="SAM" id="MobiDB-lite"/>
    </source>
</evidence>
<dbReference type="Proteomes" id="UP000033647">
    <property type="component" value="Unassembled WGS sequence"/>
</dbReference>
<evidence type="ECO:0000313" key="3">
    <source>
        <dbReference type="Proteomes" id="UP000033647"/>
    </source>
</evidence>
<evidence type="ECO:0000313" key="2">
    <source>
        <dbReference type="EMBL" id="KJX96076.1"/>
    </source>
</evidence>
<proteinExistence type="predicted"/>
<organism evidence="2 3">
    <name type="scientific">Zymoseptoria brevis</name>
    <dbReference type="NCBI Taxonomy" id="1047168"/>
    <lineage>
        <taxon>Eukaryota</taxon>
        <taxon>Fungi</taxon>
        <taxon>Dikarya</taxon>
        <taxon>Ascomycota</taxon>
        <taxon>Pezizomycotina</taxon>
        <taxon>Dothideomycetes</taxon>
        <taxon>Dothideomycetidae</taxon>
        <taxon>Mycosphaerellales</taxon>
        <taxon>Mycosphaerellaceae</taxon>
        <taxon>Zymoseptoria</taxon>
    </lineage>
</organism>